<dbReference type="InterPro" id="IPR000504">
    <property type="entry name" value="RRM_dom"/>
</dbReference>
<evidence type="ECO:0000256" key="1">
    <source>
        <dbReference type="ARBA" id="ARBA00022884"/>
    </source>
</evidence>
<protein>
    <recommendedName>
        <fullName evidence="3">RRM domain-containing protein</fullName>
    </recommendedName>
</protein>
<dbReference type="InterPro" id="IPR035979">
    <property type="entry name" value="RBD_domain_sf"/>
</dbReference>
<dbReference type="SUPFAM" id="SSF54928">
    <property type="entry name" value="RNA-binding domain, RBD"/>
    <property type="match status" value="1"/>
</dbReference>
<dbReference type="PROSITE" id="PS50102">
    <property type="entry name" value="RRM"/>
    <property type="match status" value="2"/>
</dbReference>
<dbReference type="Gene3D" id="3.30.70.330">
    <property type="match status" value="2"/>
</dbReference>
<dbReference type="EMBL" id="CAJNNW010033812">
    <property type="protein sequence ID" value="CAE8720483.1"/>
    <property type="molecule type" value="Genomic_DNA"/>
</dbReference>
<evidence type="ECO:0000256" key="2">
    <source>
        <dbReference type="PROSITE-ProRule" id="PRU00176"/>
    </source>
</evidence>
<dbReference type="InterPro" id="IPR012677">
    <property type="entry name" value="Nucleotide-bd_a/b_plait_sf"/>
</dbReference>
<organism evidence="4 5">
    <name type="scientific">Polarella glacialis</name>
    <name type="common">Dinoflagellate</name>
    <dbReference type="NCBI Taxonomy" id="89957"/>
    <lineage>
        <taxon>Eukaryota</taxon>
        <taxon>Sar</taxon>
        <taxon>Alveolata</taxon>
        <taxon>Dinophyceae</taxon>
        <taxon>Suessiales</taxon>
        <taxon>Suessiaceae</taxon>
        <taxon>Polarella</taxon>
    </lineage>
</organism>
<accession>A0A813L6W2</accession>
<dbReference type="GO" id="GO:0003723">
    <property type="term" value="F:RNA binding"/>
    <property type="evidence" value="ECO:0007669"/>
    <property type="project" value="UniProtKB-UniRule"/>
</dbReference>
<evidence type="ECO:0000259" key="3">
    <source>
        <dbReference type="PROSITE" id="PS50102"/>
    </source>
</evidence>
<gene>
    <name evidence="4" type="ORF">PGLA2088_LOCUS41354</name>
</gene>
<evidence type="ECO:0000313" key="5">
    <source>
        <dbReference type="Proteomes" id="UP000626109"/>
    </source>
</evidence>
<comment type="caution">
    <text evidence="4">The sequence shown here is derived from an EMBL/GenBank/DDBJ whole genome shotgun (WGS) entry which is preliminary data.</text>
</comment>
<reference evidence="4" key="1">
    <citation type="submission" date="2021-02" db="EMBL/GenBank/DDBJ databases">
        <authorList>
            <person name="Dougan E. K."/>
            <person name="Rhodes N."/>
            <person name="Thang M."/>
            <person name="Chan C."/>
        </authorList>
    </citation>
    <scope>NUCLEOTIDE SEQUENCE</scope>
</reference>
<dbReference type="PANTHER" id="PTHR21245">
    <property type="entry name" value="HETEROGENEOUS NUCLEAR RIBONUCLEOPROTEIN"/>
    <property type="match status" value="1"/>
</dbReference>
<sequence>MTEEAIREYFAKAGPIVKYEGMCKGRQARLTYSSAADAKNAVASLNGITIEGNIHPLVVQISRRKPKKPKVADGVEKTQKIKKELPTAEETQVYAVGFDKDMTEEAIREYFAKAGPIVKYEATRRGKARLTYSSAADAKNAVASLNGITIEGNIHPLSVRIFTHKATKSKVADGVEKTQKQTSEGAEAGFLPNCHFDYKLIKMETTVVNNCLFVVVSMLNPVFVPNPVRRRRHRSMLWALTRTTCNKQRKHEQQ</sequence>
<name>A0A813L6W2_POLGL</name>
<keyword evidence="1 2" id="KW-0694">RNA-binding</keyword>
<dbReference type="Proteomes" id="UP000626109">
    <property type="component" value="Unassembled WGS sequence"/>
</dbReference>
<dbReference type="Pfam" id="PF00076">
    <property type="entry name" value="RRM_1"/>
    <property type="match status" value="2"/>
</dbReference>
<proteinExistence type="predicted"/>
<dbReference type="SMART" id="SM00360">
    <property type="entry name" value="RRM"/>
    <property type="match status" value="2"/>
</dbReference>
<evidence type="ECO:0000313" key="4">
    <source>
        <dbReference type="EMBL" id="CAE8720483.1"/>
    </source>
</evidence>
<dbReference type="AlphaFoldDB" id="A0A813L6W2"/>
<dbReference type="CDD" id="cd00590">
    <property type="entry name" value="RRM_SF"/>
    <property type="match status" value="2"/>
</dbReference>
<feature type="domain" description="RRM" evidence="3">
    <location>
        <begin position="1"/>
        <end position="64"/>
    </location>
</feature>
<feature type="domain" description="RRM" evidence="3">
    <location>
        <begin position="91"/>
        <end position="164"/>
    </location>
</feature>